<keyword evidence="1" id="KW-0732">Signal</keyword>
<gene>
    <name evidence="2" type="ORF">FJY68_02830</name>
</gene>
<protein>
    <submittedName>
        <fullName evidence="2">Uncharacterized protein</fullName>
    </submittedName>
</protein>
<proteinExistence type="predicted"/>
<sequence length="302" mass="32111">MVGVSAVVLLALLAPFVQTTPSVGVAPVPVGQAPAAAPVGGGPISTPVVQPVGPGQVDWSYQKIQATGMSVIDPAKPRAQALAMAIRGAKVDAQRNLLETVKGVRVVSETKVQDLMVKGDYVYTRIDGVIKGATVVGEPRETQDGRVEVTMEVPMYDAGGIAPPIADKLHGQPQPVTAKGTLSDDDLVRAQSLSGVVFDLSGVKTEPQMFPTLLDSTGGVLLDMAKQYKLLGPEAFKKFQYVKSMTDILNDKELLTNPTVIKVLEAAEKGWVVAREDVKKVSWLDRALDIIFKVGKTVSLFL</sequence>
<organism evidence="2 3">
    <name type="scientific">candidate division WOR-3 bacterium</name>
    <dbReference type="NCBI Taxonomy" id="2052148"/>
    <lineage>
        <taxon>Bacteria</taxon>
        <taxon>Bacteria division WOR-3</taxon>
    </lineage>
</organism>
<feature type="signal peptide" evidence="1">
    <location>
        <begin position="1"/>
        <end position="19"/>
    </location>
</feature>
<evidence type="ECO:0000313" key="2">
    <source>
        <dbReference type="EMBL" id="MBM3330771.1"/>
    </source>
</evidence>
<comment type="caution">
    <text evidence="2">The sequence shown here is derived from an EMBL/GenBank/DDBJ whole genome shotgun (WGS) entry which is preliminary data.</text>
</comment>
<reference evidence="2" key="1">
    <citation type="submission" date="2019-03" db="EMBL/GenBank/DDBJ databases">
        <title>Lake Tanganyika Metagenome-Assembled Genomes (MAGs).</title>
        <authorList>
            <person name="Tran P."/>
        </authorList>
    </citation>
    <scope>NUCLEOTIDE SEQUENCE</scope>
    <source>
        <strain evidence="2">K_DeepCast_150m_m2_040</strain>
    </source>
</reference>
<dbReference type="EMBL" id="VGIR01000010">
    <property type="protein sequence ID" value="MBM3330771.1"/>
    <property type="molecule type" value="Genomic_DNA"/>
</dbReference>
<evidence type="ECO:0000313" key="3">
    <source>
        <dbReference type="Proteomes" id="UP000779900"/>
    </source>
</evidence>
<dbReference type="Proteomes" id="UP000779900">
    <property type="component" value="Unassembled WGS sequence"/>
</dbReference>
<feature type="chain" id="PRO_5036721682" evidence="1">
    <location>
        <begin position="20"/>
        <end position="302"/>
    </location>
</feature>
<accession>A0A937XFM0</accession>
<evidence type="ECO:0000256" key="1">
    <source>
        <dbReference type="SAM" id="SignalP"/>
    </source>
</evidence>
<name>A0A937XFM0_UNCW3</name>
<dbReference type="AlphaFoldDB" id="A0A937XFM0"/>